<keyword evidence="2" id="KW-1185">Reference proteome</keyword>
<dbReference type="AlphaFoldDB" id="A0AAN9KNQ3"/>
<evidence type="ECO:0000313" key="1">
    <source>
        <dbReference type="EMBL" id="KAK7319498.1"/>
    </source>
</evidence>
<organism evidence="1 2">
    <name type="scientific">Clitoria ternatea</name>
    <name type="common">Butterfly pea</name>
    <dbReference type="NCBI Taxonomy" id="43366"/>
    <lineage>
        <taxon>Eukaryota</taxon>
        <taxon>Viridiplantae</taxon>
        <taxon>Streptophyta</taxon>
        <taxon>Embryophyta</taxon>
        <taxon>Tracheophyta</taxon>
        <taxon>Spermatophyta</taxon>
        <taxon>Magnoliopsida</taxon>
        <taxon>eudicotyledons</taxon>
        <taxon>Gunneridae</taxon>
        <taxon>Pentapetalae</taxon>
        <taxon>rosids</taxon>
        <taxon>fabids</taxon>
        <taxon>Fabales</taxon>
        <taxon>Fabaceae</taxon>
        <taxon>Papilionoideae</taxon>
        <taxon>50 kb inversion clade</taxon>
        <taxon>NPAAA clade</taxon>
        <taxon>indigoferoid/millettioid clade</taxon>
        <taxon>Phaseoleae</taxon>
        <taxon>Clitoria</taxon>
    </lineage>
</organism>
<proteinExistence type="predicted"/>
<evidence type="ECO:0000313" key="2">
    <source>
        <dbReference type="Proteomes" id="UP001359559"/>
    </source>
</evidence>
<dbReference type="PANTHER" id="PTHR33710:SF77">
    <property type="entry name" value="DNASE I-LIKE SUPERFAMILY PROTEIN"/>
    <property type="match status" value="1"/>
</dbReference>
<name>A0AAN9KNQ3_CLITE</name>
<dbReference type="Gene3D" id="3.60.10.10">
    <property type="entry name" value="Endonuclease/exonuclease/phosphatase"/>
    <property type="match status" value="1"/>
</dbReference>
<protein>
    <submittedName>
        <fullName evidence="1">Uncharacterized protein</fullName>
    </submittedName>
</protein>
<dbReference type="Proteomes" id="UP001359559">
    <property type="component" value="Unassembled WGS sequence"/>
</dbReference>
<dbReference type="InterPro" id="IPR036691">
    <property type="entry name" value="Endo/exonu/phosph_ase_sf"/>
</dbReference>
<dbReference type="PANTHER" id="PTHR33710">
    <property type="entry name" value="BNAC02G09200D PROTEIN"/>
    <property type="match status" value="1"/>
</dbReference>
<comment type="caution">
    <text evidence="1">The sequence shown here is derived from an EMBL/GenBank/DDBJ whole genome shotgun (WGS) entry which is preliminary data.</text>
</comment>
<dbReference type="EMBL" id="JAYKXN010000001">
    <property type="protein sequence ID" value="KAK7319498.1"/>
    <property type="molecule type" value="Genomic_DNA"/>
</dbReference>
<reference evidence="1 2" key="1">
    <citation type="submission" date="2024-01" db="EMBL/GenBank/DDBJ databases">
        <title>The genomes of 5 underutilized Papilionoideae crops provide insights into root nodulation and disease resistance.</title>
        <authorList>
            <person name="Yuan L."/>
        </authorList>
    </citation>
    <scope>NUCLEOTIDE SEQUENCE [LARGE SCALE GENOMIC DNA]</scope>
    <source>
        <strain evidence="1">LY-2023</strain>
        <tissue evidence="1">Leaf</tissue>
    </source>
</reference>
<sequence length="151" mass="17412">MASNIQQEWIIAGDFKDISCQGGKKGGLTVNQAKCDLLFERLNKCKLVDLAFVWPRFTWRGAMFKNQNRILERLDKAYCNTAWRSLYAESELKILPRVVYLTIILLDYNCGLTNLGRSRDHLDSTELGSLIHLYKSLWNLAGKRRNLLQST</sequence>
<accession>A0AAN9KNQ3</accession>
<gene>
    <name evidence="1" type="ORF">RJT34_04219</name>
</gene>